<keyword evidence="2" id="KW-1185">Reference proteome</keyword>
<reference evidence="1" key="1">
    <citation type="journal article" date="2022" name="Int. J. Mol. Sci.">
        <title>Draft Genome of Tanacetum Coccineum: Genomic Comparison of Closely Related Tanacetum-Family Plants.</title>
        <authorList>
            <person name="Yamashiro T."/>
            <person name="Shiraishi A."/>
            <person name="Nakayama K."/>
            <person name="Satake H."/>
        </authorList>
    </citation>
    <scope>NUCLEOTIDE SEQUENCE</scope>
</reference>
<evidence type="ECO:0000313" key="2">
    <source>
        <dbReference type="Proteomes" id="UP001151760"/>
    </source>
</evidence>
<name>A0ABQ5D5Q3_9ASTR</name>
<proteinExistence type="predicted"/>
<dbReference type="Proteomes" id="UP001151760">
    <property type="component" value="Unassembled WGS sequence"/>
</dbReference>
<evidence type="ECO:0000313" key="1">
    <source>
        <dbReference type="EMBL" id="GJT34631.1"/>
    </source>
</evidence>
<dbReference type="EMBL" id="BQNB010014981">
    <property type="protein sequence ID" value="GJT34631.1"/>
    <property type="molecule type" value="Genomic_DNA"/>
</dbReference>
<organism evidence="1 2">
    <name type="scientific">Tanacetum coccineum</name>
    <dbReference type="NCBI Taxonomy" id="301880"/>
    <lineage>
        <taxon>Eukaryota</taxon>
        <taxon>Viridiplantae</taxon>
        <taxon>Streptophyta</taxon>
        <taxon>Embryophyta</taxon>
        <taxon>Tracheophyta</taxon>
        <taxon>Spermatophyta</taxon>
        <taxon>Magnoliopsida</taxon>
        <taxon>eudicotyledons</taxon>
        <taxon>Gunneridae</taxon>
        <taxon>Pentapetalae</taxon>
        <taxon>asterids</taxon>
        <taxon>campanulids</taxon>
        <taxon>Asterales</taxon>
        <taxon>Asteraceae</taxon>
        <taxon>Asteroideae</taxon>
        <taxon>Anthemideae</taxon>
        <taxon>Anthemidinae</taxon>
        <taxon>Tanacetum</taxon>
    </lineage>
</organism>
<accession>A0ABQ5D5Q3</accession>
<reference evidence="1" key="2">
    <citation type="submission" date="2022-01" db="EMBL/GenBank/DDBJ databases">
        <authorList>
            <person name="Yamashiro T."/>
            <person name="Shiraishi A."/>
            <person name="Satake H."/>
            <person name="Nakayama K."/>
        </authorList>
    </citation>
    <scope>NUCLEOTIDE SEQUENCE</scope>
</reference>
<protein>
    <submittedName>
        <fullName evidence="1">Uncharacterized protein</fullName>
    </submittedName>
</protein>
<comment type="caution">
    <text evidence="1">The sequence shown here is derived from an EMBL/GenBank/DDBJ whole genome shotgun (WGS) entry which is preliminary data.</text>
</comment>
<sequence length="81" mass="8660">MCGGMGGGVAAEAEAEAMVVELECRRGGGCGCGVGGVRSRWWWGRAKITDGVWRRGLWWFWRLWPAIGRSKGEGGTVFGGA</sequence>
<gene>
    <name evidence="1" type="ORF">Tco_0925050</name>
</gene>